<accession>A0A370R3D4</accession>
<proteinExistence type="inferred from homology"/>
<evidence type="ECO:0000313" key="10">
    <source>
        <dbReference type="Proteomes" id="UP000254848"/>
    </source>
</evidence>
<dbReference type="PANTHER" id="PTHR43649">
    <property type="entry name" value="ARABINOSE-BINDING PROTEIN-RELATED"/>
    <property type="match status" value="1"/>
</dbReference>
<keyword evidence="5" id="KW-0472">Membrane</keyword>
<dbReference type="PANTHER" id="PTHR43649:SF33">
    <property type="entry name" value="POLYGALACTURONAN_RHAMNOGALACTURONAN-BINDING PROTEIN YTCQ"/>
    <property type="match status" value="1"/>
</dbReference>
<keyword evidence="7" id="KW-0449">Lipoprotein</keyword>
<dbReference type="GO" id="GO:0030313">
    <property type="term" value="C:cell envelope"/>
    <property type="evidence" value="ECO:0007669"/>
    <property type="project" value="UniProtKB-ARBA"/>
</dbReference>
<dbReference type="SUPFAM" id="SSF53850">
    <property type="entry name" value="Periplasmic binding protein-like II"/>
    <property type="match status" value="1"/>
</dbReference>
<organism evidence="9 10">
    <name type="scientific">Enterobacillus tribolii</name>
    <dbReference type="NCBI Taxonomy" id="1487935"/>
    <lineage>
        <taxon>Bacteria</taxon>
        <taxon>Pseudomonadati</taxon>
        <taxon>Pseudomonadota</taxon>
        <taxon>Gammaproteobacteria</taxon>
        <taxon>Enterobacterales</taxon>
        <taxon>Hafniaceae</taxon>
        <taxon>Enterobacillus</taxon>
    </lineage>
</organism>
<dbReference type="EMBL" id="QRAP01000001">
    <property type="protein sequence ID" value="RDK96923.1"/>
    <property type="molecule type" value="Genomic_DNA"/>
</dbReference>
<keyword evidence="3" id="KW-1003">Cell membrane</keyword>
<evidence type="ECO:0000256" key="1">
    <source>
        <dbReference type="ARBA" id="ARBA00004418"/>
    </source>
</evidence>
<dbReference type="Gene3D" id="3.40.190.10">
    <property type="entry name" value="Periplasmic binding protein-like II"/>
    <property type="match status" value="1"/>
</dbReference>
<dbReference type="AlphaFoldDB" id="A0A370R3D4"/>
<evidence type="ECO:0000256" key="6">
    <source>
        <dbReference type="ARBA" id="ARBA00023139"/>
    </source>
</evidence>
<dbReference type="InterPro" id="IPR006059">
    <property type="entry name" value="SBP"/>
</dbReference>
<dbReference type="Pfam" id="PF01547">
    <property type="entry name" value="SBP_bac_1"/>
    <property type="match status" value="1"/>
</dbReference>
<evidence type="ECO:0000256" key="5">
    <source>
        <dbReference type="ARBA" id="ARBA00023136"/>
    </source>
</evidence>
<dbReference type="CDD" id="cd13585">
    <property type="entry name" value="PBP2_TMBP_like"/>
    <property type="match status" value="1"/>
</dbReference>
<dbReference type="Proteomes" id="UP000254848">
    <property type="component" value="Unassembled WGS sequence"/>
</dbReference>
<evidence type="ECO:0000256" key="8">
    <source>
        <dbReference type="SAM" id="SignalP"/>
    </source>
</evidence>
<dbReference type="InterPro" id="IPR050490">
    <property type="entry name" value="Bact_solute-bd_prot1"/>
</dbReference>
<dbReference type="OrthoDB" id="3225049at2"/>
<dbReference type="GO" id="GO:0042597">
    <property type="term" value="C:periplasmic space"/>
    <property type="evidence" value="ECO:0007669"/>
    <property type="project" value="UniProtKB-SubCell"/>
</dbReference>
<evidence type="ECO:0000256" key="3">
    <source>
        <dbReference type="ARBA" id="ARBA00022475"/>
    </source>
</evidence>
<comment type="subcellular location">
    <subcellularLocation>
        <location evidence="1">Periplasm</location>
    </subcellularLocation>
</comment>
<evidence type="ECO:0000313" key="9">
    <source>
        <dbReference type="EMBL" id="RDK96923.1"/>
    </source>
</evidence>
<comment type="caution">
    <text evidence="9">The sequence shown here is derived from an EMBL/GenBank/DDBJ whole genome shotgun (WGS) entry which is preliminary data.</text>
</comment>
<keyword evidence="10" id="KW-1185">Reference proteome</keyword>
<name>A0A370R3D4_9GAMM</name>
<evidence type="ECO:0000256" key="4">
    <source>
        <dbReference type="ARBA" id="ARBA00022729"/>
    </source>
</evidence>
<feature type="chain" id="PRO_5016828289" evidence="8">
    <location>
        <begin position="25"/>
        <end position="430"/>
    </location>
</feature>
<reference evidence="9 10" key="1">
    <citation type="submission" date="2018-07" db="EMBL/GenBank/DDBJ databases">
        <title>Genomic Encyclopedia of Type Strains, Phase IV (KMG-IV): sequencing the most valuable type-strain genomes for metagenomic binning, comparative biology and taxonomic classification.</title>
        <authorList>
            <person name="Goeker M."/>
        </authorList>
    </citation>
    <scope>NUCLEOTIDE SEQUENCE [LARGE SCALE GENOMIC DNA]</scope>
    <source>
        <strain evidence="9 10">DSM 103736</strain>
    </source>
</reference>
<gene>
    <name evidence="9" type="ORF">C8D90_101360</name>
</gene>
<dbReference type="RefSeq" id="WP_115456698.1">
    <property type="nucleotide sequence ID" value="NZ_QRAP01000001.1"/>
</dbReference>
<evidence type="ECO:0000256" key="7">
    <source>
        <dbReference type="ARBA" id="ARBA00023288"/>
    </source>
</evidence>
<protein>
    <submittedName>
        <fullName evidence="9">Carbohydrate ABC transporter substrate-binding protein (CUT1 family)</fullName>
    </submittedName>
</protein>
<keyword evidence="4 8" id="KW-0732">Signal</keyword>
<comment type="similarity">
    <text evidence="2">Belongs to the bacterial solute-binding protein 1 family.</text>
</comment>
<keyword evidence="6" id="KW-0564">Palmitate</keyword>
<feature type="signal peptide" evidence="8">
    <location>
        <begin position="1"/>
        <end position="24"/>
    </location>
</feature>
<sequence length="430" mass="46988">MSGIKINSLLLLTTLGLSAGVTYAAETLDVWIRASNDSKNIYNREAETFEKKTGIKINYFNATTDFEQRLARAAAGNALPDLIFNDAVSIGQFVQLGIVEEIDPAAIKGGGDLYPTAWESARYTDGKYYGVPTSAQTFALFVRKDWREKLGMPAPESWDDVAKLAKAFTTQDPDGNGKDDTYGFLLPGSTTRGYASWFIAPFLWQAGGDFIRPSGEGKYKASLDEPAAAQTLNFMRGMLCDKVVQPGAINATTADVIPSFRAGQSGMFFTGPYHIALFDKDPGKDKFEVVALKGPQSAATLAEGTTVFMMKGSKKKEAARQFIEFMISAEGQEIGMGKGSKNMPVVRLAVNKNIDTKAVYNDERWATFANLYTGHGRYVPQVPNWTPIRQVTADGFNRILADCQSDIAAELKSLNEKVNAEHAKQQVLAQ</sequence>
<evidence type="ECO:0000256" key="2">
    <source>
        <dbReference type="ARBA" id="ARBA00008520"/>
    </source>
</evidence>